<feature type="domain" description="Chalcone/stilbene synthase N-terminal" evidence="5">
    <location>
        <begin position="10"/>
        <end position="221"/>
    </location>
</feature>
<sequence>MGSASANVREICRAQRADGPAAVLAIGTANPANCVLQDEFPDFYFRATKSDHLTGLKEKFKRVCQKLGVQKRYLHHTEELLSAHPEFLDDSSPSLDARLDIACRKAIAEWGRPAADITHLVVTTNSGAHIPGVDFRLVPLLGLRPTVRRTMLYLNGCFAGAAALRLARDLAENNRGARVLVVCAEVTVLLFNGPEEGCFQTLVNQGLFGDGKGAVIVGADPVAVPAPAERPLFEIVSAAQRRRPSYRSPRASSPCTSPGADTAATSPLGSDQVDAVLKLKPEKLAASRRVLSEYGNMFGVTVIFVLDELRRRMENGEEEGTPEWGVMVAFGPGLTVETMVLHRSGTPAEKKLAEA</sequence>
<comment type="similarity">
    <text evidence="1 3">Belongs to the thiolase-like superfamily. Chalcone/stilbene synthases family.</text>
</comment>
<dbReference type="EMBL" id="CAJGYO010000003">
    <property type="protein sequence ID" value="CAD6217985.1"/>
    <property type="molecule type" value="Genomic_DNA"/>
</dbReference>
<dbReference type="InterPro" id="IPR011141">
    <property type="entry name" value="Polyketide_synthase_type-III"/>
</dbReference>
<dbReference type="Proteomes" id="UP000604825">
    <property type="component" value="Unassembled WGS sequence"/>
</dbReference>
<dbReference type="Pfam" id="PF02797">
    <property type="entry name" value="Chal_sti_synt_C"/>
    <property type="match status" value="1"/>
</dbReference>
<organism evidence="7 8">
    <name type="scientific">Miscanthus lutarioriparius</name>
    <dbReference type="NCBI Taxonomy" id="422564"/>
    <lineage>
        <taxon>Eukaryota</taxon>
        <taxon>Viridiplantae</taxon>
        <taxon>Streptophyta</taxon>
        <taxon>Embryophyta</taxon>
        <taxon>Tracheophyta</taxon>
        <taxon>Spermatophyta</taxon>
        <taxon>Magnoliopsida</taxon>
        <taxon>Liliopsida</taxon>
        <taxon>Poales</taxon>
        <taxon>Poaceae</taxon>
        <taxon>PACMAD clade</taxon>
        <taxon>Panicoideae</taxon>
        <taxon>Andropogonodae</taxon>
        <taxon>Andropogoneae</taxon>
        <taxon>Saccharinae</taxon>
        <taxon>Miscanthus</taxon>
    </lineage>
</organism>
<proteinExistence type="inferred from homology"/>
<feature type="active site" description="Acyl-thioester intermediate" evidence="2">
    <location>
        <position position="157"/>
    </location>
</feature>
<evidence type="ECO:0000259" key="5">
    <source>
        <dbReference type="Pfam" id="PF00195"/>
    </source>
</evidence>
<comment type="caution">
    <text evidence="7">The sequence shown here is derived from an EMBL/GenBank/DDBJ whole genome shotgun (WGS) entry which is preliminary data.</text>
</comment>
<accession>A0A811N8D2</accession>
<dbReference type="SUPFAM" id="SSF53901">
    <property type="entry name" value="Thiolase-like"/>
    <property type="match status" value="2"/>
</dbReference>
<dbReference type="InterPro" id="IPR001099">
    <property type="entry name" value="Chalcone/stilbene_synt_N"/>
</dbReference>
<dbReference type="OrthoDB" id="640820at2759"/>
<dbReference type="AlphaFoldDB" id="A0A811N8D2"/>
<dbReference type="PIRSF" id="PIRSF000451">
    <property type="entry name" value="PKS_III"/>
    <property type="match status" value="1"/>
</dbReference>
<dbReference type="Gene3D" id="3.40.47.10">
    <property type="match status" value="2"/>
</dbReference>
<feature type="domain" description="Chalcone/stilbene synthase C-terminal" evidence="6">
    <location>
        <begin position="271"/>
        <end position="342"/>
    </location>
</feature>
<dbReference type="GO" id="GO:0030639">
    <property type="term" value="P:polyketide biosynthetic process"/>
    <property type="evidence" value="ECO:0007669"/>
    <property type="project" value="TreeGrafter"/>
</dbReference>
<dbReference type="CDD" id="cd00831">
    <property type="entry name" value="CHS_like"/>
    <property type="match status" value="1"/>
</dbReference>
<evidence type="ECO:0000256" key="3">
    <source>
        <dbReference type="RuleBase" id="RU003633"/>
    </source>
</evidence>
<reference evidence="7" key="1">
    <citation type="submission" date="2020-10" db="EMBL/GenBank/DDBJ databases">
        <authorList>
            <person name="Han B."/>
            <person name="Lu T."/>
            <person name="Zhao Q."/>
            <person name="Huang X."/>
            <person name="Zhao Y."/>
        </authorList>
    </citation>
    <scope>NUCLEOTIDE SEQUENCE</scope>
</reference>
<evidence type="ECO:0000259" key="6">
    <source>
        <dbReference type="Pfam" id="PF02797"/>
    </source>
</evidence>
<feature type="region of interest" description="Disordered" evidence="4">
    <location>
        <begin position="244"/>
        <end position="268"/>
    </location>
</feature>
<protein>
    <recommendedName>
        <fullName evidence="9">Chalcone synthase</fullName>
    </recommendedName>
</protein>
<gene>
    <name evidence="7" type="ORF">NCGR_LOCUS11921</name>
</gene>
<dbReference type="FunFam" id="3.40.47.10:FF:000025">
    <property type="entry name" value="Chalcone synthase 2"/>
    <property type="match status" value="1"/>
</dbReference>
<evidence type="ECO:0000256" key="2">
    <source>
        <dbReference type="PIRSR" id="PIRSR000451-1"/>
    </source>
</evidence>
<evidence type="ECO:0000256" key="1">
    <source>
        <dbReference type="ARBA" id="ARBA00005531"/>
    </source>
</evidence>
<evidence type="ECO:0000313" key="8">
    <source>
        <dbReference type="Proteomes" id="UP000604825"/>
    </source>
</evidence>
<keyword evidence="3" id="KW-0012">Acyltransferase</keyword>
<name>A0A811N8D2_9POAL</name>
<keyword evidence="3" id="KW-0808">Transferase</keyword>
<dbReference type="InterPro" id="IPR012328">
    <property type="entry name" value="Chalcone/stilbene_synt_C"/>
</dbReference>
<evidence type="ECO:0008006" key="9">
    <source>
        <dbReference type="Google" id="ProtNLM"/>
    </source>
</evidence>
<dbReference type="Pfam" id="PF00195">
    <property type="entry name" value="Chal_sti_synt_N"/>
    <property type="match status" value="1"/>
</dbReference>
<dbReference type="InterPro" id="IPR016039">
    <property type="entry name" value="Thiolase-like"/>
</dbReference>
<keyword evidence="8" id="KW-1185">Reference proteome</keyword>
<dbReference type="PANTHER" id="PTHR11877">
    <property type="entry name" value="HYDROXYMETHYLGLUTARYL-COA SYNTHASE"/>
    <property type="match status" value="1"/>
</dbReference>
<evidence type="ECO:0000256" key="4">
    <source>
        <dbReference type="SAM" id="MobiDB-lite"/>
    </source>
</evidence>
<dbReference type="PANTHER" id="PTHR11877:SF106">
    <property type="entry name" value="BISDEMETHOXYCURCUMIN SYNTHASE"/>
    <property type="match status" value="1"/>
</dbReference>
<evidence type="ECO:0000313" key="7">
    <source>
        <dbReference type="EMBL" id="CAD6217985.1"/>
    </source>
</evidence>
<dbReference type="GO" id="GO:0016747">
    <property type="term" value="F:acyltransferase activity, transferring groups other than amino-acyl groups"/>
    <property type="evidence" value="ECO:0007669"/>
    <property type="project" value="InterPro"/>
</dbReference>